<keyword evidence="2" id="KW-1185">Reference proteome</keyword>
<dbReference type="EMBL" id="BOOP01000028">
    <property type="protein sequence ID" value="GII40676.1"/>
    <property type="molecule type" value="Genomic_DNA"/>
</dbReference>
<dbReference type="RefSeq" id="WP_204076187.1">
    <property type="nucleotide sequence ID" value="NZ_BAABHI010000002.1"/>
</dbReference>
<accession>A0A8J3U9V1</accession>
<sequence length="251" mass="26689">MSRFSEELRDPWGLLMGATAGGAAWAVNVHPAGAVVVGVAVWLVKSFASAWQATGGESRTGPVEPPVTKGSPEEAWLRRAERAADGFGDLAASMRGRILLDRIASMRPQVDDTVATLRRLAGQASVTGAALARFDPAFLREELARLERARASAPADVVGDLDRSIASLKSQRQVHDRLSATRAQVLARLESGAIDLEGLVARAVEVSAMTATSTADSGTRDLDDLVSELELTRQSLHEVEEAARQDLGQTP</sequence>
<name>A0A8J3U9V1_9ACTN</name>
<proteinExistence type="predicted"/>
<dbReference type="Proteomes" id="UP000622547">
    <property type="component" value="Unassembled WGS sequence"/>
</dbReference>
<protein>
    <submittedName>
        <fullName evidence="1">Uncharacterized protein</fullName>
    </submittedName>
</protein>
<gene>
    <name evidence="1" type="ORF">Pph01_56790</name>
</gene>
<comment type="caution">
    <text evidence="1">The sequence shown here is derived from an EMBL/GenBank/DDBJ whole genome shotgun (WGS) entry which is preliminary data.</text>
</comment>
<organism evidence="1 2">
    <name type="scientific">Planotetraspora phitsanulokensis</name>
    <dbReference type="NCBI Taxonomy" id="575192"/>
    <lineage>
        <taxon>Bacteria</taxon>
        <taxon>Bacillati</taxon>
        <taxon>Actinomycetota</taxon>
        <taxon>Actinomycetes</taxon>
        <taxon>Streptosporangiales</taxon>
        <taxon>Streptosporangiaceae</taxon>
        <taxon>Planotetraspora</taxon>
    </lineage>
</organism>
<dbReference type="AlphaFoldDB" id="A0A8J3U9V1"/>
<reference evidence="1 2" key="1">
    <citation type="submission" date="2021-01" db="EMBL/GenBank/DDBJ databases">
        <title>Whole genome shotgun sequence of Planotetraspora phitsanulokensis NBRC 104273.</title>
        <authorList>
            <person name="Komaki H."/>
            <person name="Tamura T."/>
        </authorList>
    </citation>
    <scope>NUCLEOTIDE SEQUENCE [LARGE SCALE GENOMIC DNA]</scope>
    <source>
        <strain evidence="1 2">NBRC 104273</strain>
    </source>
</reference>
<evidence type="ECO:0000313" key="1">
    <source>
        <dbReference type="EMBL" id="GII40676.1"/>
    </source>
</evidence>
<evidence type="ECO:0000313" key="2">
    <source>
        <dbReference type="Proteomes" id="UP000622547"/>
    </source>
</evidence>